<dbReference type="InParanoid" id="A0A2R6PUG7"/>
<feature type="transmembrane region" description="Helical" evidence="1">
    <location>
        <begin position="12"/>
        <end position="31"/>
    </location>
</feature>
<reference evidence="3" key="2">
    <citation type="journal article" date="2018" name="BMC Genomics">
        <title>A manually annotated Actinidia chinensis var. chinensis (kiwifruit) genome highlights the challenges associated with draft genomes and gene prediction in plants.</title>
        <authorList>
            <person name="Pilkington S.M."/>
            <person name="Crowhurst R."/>
            <person name="Hilario E."/>
            <person name="Nardozza S."/>
            <person name="Fraser L."/>
            <person name="Peng Y."/>
            <person name="Gunaseelan K."/>
            <person name="Simpson R."/>
            <person name="Tahir J."/>
            <person name="Deroles S.C."/>
            <person name="Templeton K."/>
            <person name="Luo Z."/>
            <person name="Davy M."/>
            <person name="Cheng C."/>
            <person name="McNeilage M."/>
            <person name="Scaglione D."/>
            <person name="Liu Y."/>
            <person name="Zhang Q."/>
            <person name="Datson P."/>
            <person name="De Silva N."/>
            <person name="Gardiner S.E."/>
            <person name="Bassett H."/>
            <person name="Chagne D."/>
            <person name="McCallum J."/>
            <person name="Dzierzon H."/>
            <person name="Deng C."/>
            <person name="Wang Y.Y."/>
            <person name="Barron L."/>
            <person name="Manako K."/>
            <person name="Bowen J."/>
            <person name="Foster T.M."/>
            <person name="Erridge Z.A."/>
            <person name="Tiffin H."/>
            <person name="Waite C.N."/>
            <person name="Davies K.M."/>
            <person name="Grierson E.P."/>
            <person name="Laing W.A."/>
            <person name="Kirk R."/>
            <person name="Chen X."/>
            <person name="Wood M."/>
            <person name="Montefiori M."/>
            <person name="Brummell D.A."/>
            <person name="Schwinn K.E."/>
            <person name="Catanach A."/>
            <person name="Fullerton C."/>
            <person name="Li D."/>
            <person name="Meiyalaghan S."/>
            <person name="Nieuwenhuizen N."/>
            <person name="Read N."/>
            <person name="Prakash R."/>
            <person name="Hunter D."/>
            <person name="Zhang H."/>
            <person name="McKenzie M."/>
            <person name="Knabel M."/>
            <person name="Harris A."/>
            <person name="Allan A.C."/>
            <person name="Gleave A."/>
            <person name="Chen A."/>
            <person name="Janssen B.J."/>
            <person name="Plunkett B."/>
            <person name="Ampomah-Dwamena C."/>
            <person name="Voogd C."/>
            <person name="Leif D."/>
            <person name="Lafferty D."/>
            <person name="Souleyre E.J.F."/>
            <person name="Varkonyi-Gasic E."/>
            <person name="Gambi F."/>
            <person name="Hanley J."/>
            <person name="Yao J.L."/>
            <person name="Cheung J."/>
            <person name="David K.M."/>
            <person name="Warren B."/>
            <person name="Marsh K."/>
            <person name="Snowden K.C."/>
            <person name="Lin-Wang K."/>
            <person name="Brian L."/>
            <person name="Martinez-Sanchez M."/>
            <person name="Wang M."/>
            <person name="Ileperuma N."/>
            <person name="Macnee N."/>
            <person name="Campin R."/>
            <person name="McAtee P."/>
            <person name="Drummond R.S.M."/>
            <person name="Espley R.V."/>
            <person name="Ireland H.S."/>
            <person name="Wu R."/>
            <person name="Atkinson R.G."/>
            <person name="Karunairetnam S."/>
            <person name="Bulley S."/>
            <person name="Chunkath S."/>
            <person name="Hanley Z."/>
            <person name="Storey R."/>
            <person name="Thrimawithana A.H."/>
            <person name="Thomson S."/>
            <person name="David C."/>
            <person name="Testolin R."/>
            <person name="Huang H."/>
            <person name="Hellens R.P."/>
            <person name="Schaffer R.J."/>
        </authorList>
    </citation>
    <scope>NUCLEOTIDE SEQUENCE [LARGE SCALE GENOMIC DNA]</scope>
    <source>
        <strain evidence="3">cv. Red5</strain>
    </source>
</reference>
<organism evidence="2 3">
    <name type="scientific">Actinidia chinensis var. chinensis</name>
    <name type="common">Chinese soft-hair kiwi</name>
    <dbReference type="NCBI Taxonomy" id="1590841"/>
    <lineage>
        <taxon>Eukaryota</taxon>
        <taxon>Viridiplantae</taxon>
        <taxon>Streptophyta</taxon>
        <taxon>Embryophyta</taxon>
        <taxon>Tracheophyta</taxon>
        <taxon>Spermatophyta</taxon>
        <taxon>Magnoliopsida</taxon>
        <taxon>eudicotyledons</taxon>
        <taxon>Gunneridae</taxon>
        <taxon>Pentapetalae</taxon>
        <taxon>asterids</taxon>
        <taxon>Ericales</taxon>
        <taxon>Actinidiaceae</taxon>
        <taxon>Actinidia</taxon>
    </lineage>
</organism>
<feature type="transmembrane region" description="Helical" evidence="1">
    <location>
        <begin position="180"/>
        <end position="208"/>
    </location>
</feature>
<name>A0A2R6PUG7_ACTCC</name>
<keyword evidence="3" id="KW-1185">Reference proteome</keyword>
<feature type="transmembrane region" description="Helical" evidence="1">
    <location>
        <begin position="77"/>
        <end position="98"/>
    </location>
</feature>
<gene>
    <name evidence="2" type="ORF">CEY00_Acc26429</name>
</gene>
<dbReference type="OMA" id="MGWSKEY"/>
<keyword evidence="1" id="KW-0472">Membrane</keyword>
<reference evidence="2 3" key="1">
    <citation type="submission" date="2017-07" db="EMBL/GenBank/DDBJ databases">
        <title>An improved, manually edited Actinidia chinensis var. chinensis (kiwifruit) genome highlights the challenges associated with draft genomes and gene prediction in plants.</title>
        <authorList>
            <person name="Pilkington S."/>
            <person name="Crowhurst R."/>
            <person name="Hilario E."/>
            <person name="Nardozza S."/>
            <person name="Fraser L."/>
            <person name="Peng Y."/>
            <person name="Gunaseelan K."/>
            <person name="Simpson R."/>
            <person name="Tahir J."/>
            <person name="Deroles S."/>
            <person name="Templeton K."/>
            <person name="Luo Z."/>
            <person name="Davy M."/>
            <person name="Cheng C."/>
            <person name="Mcneilage M."/>
            <person name="Scaglione D."/>
            <person name="Liu Y."/>
            <person name="Zhang Q."/>
            <person name="Datson P."/>
            <person name="De Silva N."/>
            <person name="Gardiner S."/>
            <person name="Bassett H."/>
            <person name="Chagne D."/>
            <person name="Mccallum J."/>
            <person name="Dzierzon H."/>
            <person name="Deng C."/>
            <person name="Wang Y.-Y."/>
            <person name="Barron N."/>
            <person name="Manako K."/>
            <person name="Bowen J."/>
            <person name="Foster T."/>
            <person name="Erridge Z."/>
            <person name="Tiffin H."/>
            <person name="Waite C."/>
            <person name="Davies K."/>
            <person name="Grierson E."/>
            <person name="Laing W."/>
            <person name="Kirk R."/>
            <person name="Chen X."/>
            <person name="Wood M."/>
            <person name="Montefiori M."/>
            <person name="Brummell D."/>
            <person name="Schwinn K."/>
            <person name="Catanach A."/>
            <person name="Fullerton C."/>
            <person name="Li D."/>
            <person name="Meiyalaghan S."/>
            <person name="Nieuwenhuizen N."/>
            <person name="Read N."/>
            <person name="Prakash R."/>
            <person name="Hunter D."/>
            <person name="Zhang H."/>
            <person name="Mckenzie M."/>
            <person name="Knabel M."/>
            <person name="Harris A."/>
            <person name="Allan A."/>
            <person name="Chen A."/>
            <person name="Janssen B."/>
            <person name="Plunkett B."/>
            <person name="Dwamena C."/>
            <person name="Voogd C."/>
            <person name="Leif D."/>
            <person name="Lafferty D."/>
            <person name="Souleyre E."/>
            <person name="Varkonyi-Gasic E."/>
            <person name="Gambi F."/>
            <person name="Hanley J."/>
            <person name="Yao J.-L."/>
            <person name="Cheung J."/>
            <person name="David K."/>
            <person name="Warren B."/>
            <person name="Marsh K."/>
            <person name="Snowden K."/>
            <person name="Lin-Wang K."/>
            <person name="Brian L."/>
            <person name="Martinez-Sanchez M."/>
            <person name="Wang M."/>
            <person name="Ileperuma N."/>
            <person name="Macnee N."/>
            <person name="Campin R."/>
            <person name="Mcatee P."/>
            <person name="Drummond R."/>
            <person name="Espley R."/>
            <person name="Ireland H."/>
            <person name="Wu R."/>
            <person name="Atkinson R."/>
            <person name="Karunairetnam S."/>
            <person name="Bulley S."/>
            <person name="Chunkath S."/>
            <person name="Hanley Z."/>
            <person name="Storey R."/>
            <person name="Thrimawithana A."/>
            <person name="Thomson S."/>
            <person name="David C."/>
            <person name="Testolin R."/>
        </authorList>
    </citation>
    <scope>NUCLEOTIDE SEQUENCE [LARGE SCALE GENOMIC DNA]</scope>
    <source>
        <strain evidence="3">cv. Red5</strain>
        <tissue evidence="2">Young leaf</tissue>
    </source>
</reference>
<keyword evidence="1" id="KW-0812">Transmembrane</keyword>
<evidence type="ECO:0000313" key="2">
    <source>
        <dbReference type="EMBL" id="PSR96380.1"/>
    </source>
</evidence>
<dbReference type="EMBL" id="NKQK01000023">
    <property type="protein sequence ID" value="PSR96380.1"/>
    <property type="molecule type" value="Genomic_DNA"/>
</dbReference>
<dbReference type="Pfam" id="PF04654">
    <property type="entry name" value="DUF599"/>
    <property type="match status" value="1"/>
</dbReference>
<evidence type="ECO:0000256" key="1">
    <source>
        <dbReference type="SAM" id="Phobius"/>
    </source>
</evidence>
<dbReference type="AlphaFoldDB" id="A0A2R6PUG7"/>
<dbReference type="STRING" id="1590841.A0A2R6PUG7"/>
<dbReference type="PANTHER" id="PTHR31168:SF30">
    <property type="entry name" value="DUF599 DOMAIN-CONTAINING PROTEIN"/>
    <property type="match status" value="1"/>
</dbReference>
<dbReference type="Gramene" id="PSR96380">
    <property type="protein sequence ID" value="PSR96380"/>
    <property type="gene ID" value="CEY00_Acc26429"/>
</dbReference>
<keyword evidence="1" id="KW-1133">Transmembrane helix</keyword>
<accession>A0A2R6PUG7</accession>
<dbReference type="InterPro" id="IPR006747">
    <property type="entry name" value="DUF599"/>
</dbReference>
<dbReference type="Proteomes" id="UP000241394">
    <property type="component" value="Chromosome LG23"/>
</dbReference>
<feature type="transmembrane region" description="Helical" evidence="1">
    <location>
        <begin position="118"/>
        <end position="137"/>
    </location>
</feature>
<dbReference type="OrthoDB" id="665451at2759"/>
<sequence>MAWNWEKKHLDLVLVPSGLLIMFGYHTFLLYRCLKLPHTTTIGHDNHCRGAWIERMMQVDPKDRGQALSVISSNTSAAMSLSSICLVLSSLIGTWIGTSSETVFTSNLIYGDTSESTIAIKHITLLISFLVGFAAFIQTTRCFVNANFLITMPNADVPVSYVQKTVLAGSNFWSLGIRAIYFAITLLLWIFGPIPMFVSCLVTVAVLYNLDWNSNPLHEFQPLASNILVKIGQEMREVGQEMREVGRAIERHGSSSSTSGRKQ</sequence>
<protein>
    <submittedName>
        <fullName evidence="2">Cobyrinate a,c-diamide synthase</fullName>
    </submittedName>
</protein>
<comment type="caution">
    <text evidence="2">The sequence shown here is derived from an EMBL/GenBank/DDBJ whole genome shotgun (WGS) entry which is preliminary data.</text>
</comment>
<dbReference type="PANTHER" id="PTHR31168">
    <property type="entry name" value="OS02G0292800 PROTEIN"/>
    <property type="match status" value="1"/>
</dbReference>
<evidence type="ECO:0000313" key="3">
    <source>
        <dbReference type="Proteomes" id="UP000241394"/>
    </source>
</evidence>
<proteinExistence type="predicted"/>